<dbReference type="RefSeq" id="WP_010384391.1">
    <property type="nucleotide sequence ID" value="NZ_AHCD03000044.1"/>
</dbReference>
<keyword evidence="1" id="KW-0732">Signal</keyword>
<proteinExistence type="predicted"/>
<evidence type="ECO:0000313" key="2">
    <source>
        <dbReference type="EMBL" id="KAF7781070.1"/>
    </source>
</evidence>
<evidence type="ECO:0000256" key="1">
    <source>
        <dbReference type="SAM" id="SignalP"/>
    </source>
</evidence>
<feature type="signal peptide" evidence="1">
    <location>
        <begin position="1"/>
        <end position="18"/>
    </location>
</feature>
<dbReference type="EMBL" id="AHCD03000044">
    <property type="protein sequence ID" value="KAF7781070.1"/>
    <property type="molecule type" value="Genomic_DNA"/>
</dbReference>
<dbReference type="AlphaFoldDB" id="A0A8T0BYT5"/>
<name>A0A8T0BYT5_9GAMM</name>
<comment type="caution">
    <text evidence="2">The sequence shown here is derived from an EMBL/GenBank/DDBJ whole genome shotgun (WGS) entry which is preliminary data.</text>
</comment>
<accession>A0A8T0BYT5</accession>
<protein>
    <submittedName>
        <fullName evidence="2">Uncharacterized protein</fullName>
    </submittedName>
</protein>
<gene>
    <name evidence="2" type="ORF">PRUB_b0176</name>
</gene>
<feature type="chain" id="PRO_5035865959" evidence="1">
    <location>
        <begin position="19"/>
        <end position="113"/>
    </location>
</feature>
<dbReference type="GeneID" id="61360021"/>
<sequence>MKQLLLLIAVIFAFNANAQHFAVSNAKMLSISMRTVEYSDSRYADMALVKFDKNFSDSASGCVKNMAYLHPAQDAAIFSALLANKAMDIAMTVTIDSNMTKIGPWCKLVAIEY</sequence>
<dbReference type="Proteomes" id="UP000016480">
    <property type="component" value="Unassembled WGS sequence"/>
</dbReference>
<evidence type="ECO:0000313" key="3">
    <source>
        <dbReference type="Proteomes" id="UP000016480"/>
    </source>
</evidence>
<reference evidence="2 3" key="1">
    <citation type="journal article" date="2012" name="J. Bacteriol.">
        <title>Genome sequence of the cycloprodigiosin-producing bacterial strain Pseudoalteromonas rubra ATCC 29570(T).</title>
        <authorList>
            <person name="Xie B.B."/>
            <person name="Shu Y.L."/>
            <person name="Qin Q.L."/>
            <person name="Rong J.C."/>
            <person name="Zhang X.Y."/>
            <person name="Chen X.L."/>
            <person name="Zhou B.C."/>
            <person name="Zhang Y.Z."/>
        </authorList>
    </citation>
    <scope>NUCLEOTIDE SEQUENCE [LARGE SCALE GENOMIC DNA]</scope>
    <source>
        <strain evidence="2 3">DSM 6842</strain>
    </source>
</reference>
<organism evidence="2 3">
    <name type="scientific">Pseudoalteromonas rubra</name>
    <dbReference type="NCBI Taxonomy" id="43658"/>
    <lineage>
        <taxon>Bacteria</taxon>
        <taxon>Pseudomonadati</taxon>
        <taxon>Pseudomonadota</taxon>
        <taxon>Gammaproteobacteria</taxon>
        <taxon>Alteromonadales</taxon>
        <taxon>Pseudoalteromonadaceae</taxon>
        <taxon>Pseudoalteromonas</taxon>
    </lineage>
</organism>